<dbReference type="HOGENOM" id="CLU_703929_0_0_1"/>
<protein>
    <submittedName>
        <fullName evidence="5">Uncharacterized protein</fullName>
    </submittedName>
</protein>
<gene>
    <name evidence="5" type="ORF">HCDG_01873</name>
</gene>
<evidence type="ECO:0000256" key="3">
    <source>
        <dbReference type="PROSITE-ProRule" id="PRU00023"/>
    </source>
</evidence>
<dbReference type="SUPFAM" id="SSF48403">
    <property type="entry name" value="Ankyrin repeat"/>
    <property type="match status" value="1"/>
</dbReference>
<accession>C6H622</accession>
<evidence type="ECO:0000256" key="1">
    <source>
        <dbReference type="ARBA" id="ARBA00022737"/>
    </source>
</evidence>
<organism evidence="5 6">
    <name type="scientific">Ajellomyces capsulatus (strain H143)</name>
    <name type="common">Darling's disease fungus</name>
    <name type="synonym">Histoplasma capsulatum</name>
    <dbReference type="NCBI Taxonomy" id="544712"/>
    <lineage>
        <taxon>Eukaryota</taxon>
        <taxon>Fungi</taxon>
        <taxon>Dikarya</taxon>
        <taxon>Ascomycota</taxon>
        <taxon>Pezizomycotina</taxon>
        <taxon>Eurotiomycetes</taxon>
        <taxon>Eurotiomycetidae</taxon>
        <taxon>Onygenales</taxon>
        <taxon>Ajellomycetaceae</taxon>
        <taxon>Histoplasma</taxon>
    </lineage>
</organism>
<feature type="signal peptide" evidence="4">
    <location>
        <begin position="1"/>
        <end position="16"/>
    </location>
</feature>
<dbReference type="PROSITE" id="PS50297">
    <property type="entry name" value="ANK_REP_REGION"/>
    <property type="match status" value="1"/>
</dbReference>
<dbReference type="PANTHER" id="PTHR24126">
    <property type="entry name" value="ANKYRIN REPEAT, PH AND SEC7 DOMAIN CONTAINING PROTEIN SECG-RELATED"/>
    <property type="match status" value="1"/>
</dbReference>
<evidence type="ECO:0000313" key="6">
    <source>
        <dbReference type="Proteomes" id="UP000002624"/>
    </source>
</evidence>
<evidence type="ECO:0000256" key="4">
    <source>
        <dbReference type="SAM" id="SignalP"/>
    </source>
</evidence>
<dbReference type="SMART" id="SM00248">
    <property type="entry name" value="ANK"/>
    <property type="match status" value="2"/>
</dbReference>
<dbReference type="PROSITE" id="PS50088">
    <property type="entry name" value="ANK_REPEAT"/>
    <property type="match status" value="2"/>
</dbReference>
<keyword evidence="4" id="KW-0732">Signal</keyword>
<sequence>MRPLVVVVVVVAVVVGKGNFEAQLRSSNTCTTCGVSTTQHKEKPSINKTYANGRTANLAPSMFIKSIAESITNHPVLDPKILIRLSLAVGSSAFDVEVVRKSLDVGANINSRTWGCAHFNVFKETLCSRYKVKRRSTTLFQPDEYWMEYVLRVHTPFREENDSLLLLLLEQGAGIDSTFATGATPLWVAVNQPNIHLSQRWIANGADVHFANDAGNTILHVAATGYNEEVIRSLLVKGTNVHLKNVVGYEGLEDPCDVGVRHEVVGILIQKGAGIEAESISGATPLLFGALYHAEARVLQTLELISLNPWNAFRDNSLLILIITVVQSISAHITEYAEAIKLQYTHLVTGLAHARDSSSLGRIVAKKEVMGGYVDGMEAGLRMCWTFRFHKC</sequence>
<feature type="repeat" description="ANK" evidence="3">
    <location>
        <begin position="181"/>
        <end position="213"/>
    </location>
</feature>
<dbReference type="Proteomes" id="UP000002624">
    <property type="component" value="Unassembled WGS sequence"/>
</dbReference>
<evidence type="ECO:0000256" key="2">
    <source>
        <dbReference type="ARBA" id="ARBA00023043"/>
    </source>
</evidence>
<feature type="chain" id="PRO_5002965354" evidence="4">
    <location>
        <begin position="17"/>
        <end position="392"/>
    </location>
</feature>
<keyword evidence="1" id="KW-0677">Repeat</keyword>
<dbReference type="STRING" id="544712.C6H622"/>
<dbReference type="OrthoDB" id="341259at2759"/>
<keyword evidence="2 3" id="KW-0040">ANK repeat</keyword>
<dbReference type="AlphaFoldDB" id="C6H622"/>
<dbReference type="InterPro" id="IPR002110">
    <property type="entry name" value="Ankyrin_rpt"/>
</dbReference>
<proteinExistence type="predicted"/>
<dbReference type="Pfam" id="PF12796">
    <property type="entry name" value="Ank_2"/>
    <property type="match status" value="1"/>
</dbReference>
<dbReference type="VEuPathDB" id="FungiDB:HCDG_01873"/>
<evidence type="ECO:0000313" key="5">
    <source>
        <dbReference type="EMBL" id="EER43843.1"/>
    </source>
</evidence>
<dbReference type="Gene3D" id="1.25.40.20">
    <property type="entry name" value="Ankyrin repeat-containing domain"/>
    <property type="match status" value="1"/>
</dbReference>
<reference evidence="6" key="1">
    <citation type="submission" date="2009-05" db="EMBL/GenBank/DDBJ databases">
        <title>The genome sequence of Ajellomyces capsulatus strain H143.</title>
        <authorList>
            <person name="Champion M."/>
            <person name="Cuomo C.A."/>
            <person name="Ma L.-J."/>
            <person name="Henn M.R."/>
            <person name="Sil A."/>
            <person name="Goldman B."/>
            <person name="Young S.K."/>
            <person name="Kodira C.D."/>
            <person name="Zeng Q."/>
            <person name="Koehrsen M."/>
            <person name="Alvarado L."/>
            <person name="Berlin A.M."/>
            <person name="Borenstein D."/>
            <person name="Chen Z."/>
            <person name="Engels R."/>
            <person name="Freedman E."/>
            <person name="Gellesch M."/>
            <person name="Goldberg J."/>
            <person name="Griggs A."/>
            <person name="Gujja S."/>
            <person name="Heiman D.I."/>
            <person name="Hepburn T.A."/>
            <person name="Howarth C."/>
            <person name="Jen D."/>
            <person name="Larson L."/>
            <person name="Lewis B."/>
            <person name="Mehta T."/>
            <person name="Park D."/>
            <person name="Pearson M."/>
            <person name="Roberts A."/>
            <person name="Saif S."/>
            <person name="Shea T.D."/>
            <person name="Shenoy N."/>
            <person name="Sisk P."/>
            <person name="Stolte C."/>
            <person name="Sykes S."/>
            <person name="Walk T."/>
            <person name="White J."/>
            <person name="Yandava C."/>
            <person name="Klein B."/>
            <person name="McEwen J.G."/>
            <person name="Puccia R."/>
            <person name="Goldman G.H."/>
            <person name="Felipe M.S."/>
            <person name="Nino-Vega G."/>
            <person name="San-Blas G."/>
            <person name="Taylor J.W."/>
            <person name="Mendoza L."/>
            <person name="Galagan J.E."/>
            <person name="Nusbaum C."/>
            <person name="Birren B.W."/>
        </authorList>
    </citation>
    <scope>NUCLEOTIDE SEQUENCE [LARGE SCALE GENOMIC DNA]</scope>
    <source>
        <strain evidence="6">H143</strain>
    </source>
</reference>
<dbReference type="EMBL" id="GG692420">
    <property type="protein sequence ID" value="EER43843.1"/>
    <property type="molecule type" value="Genomic_DNA"/>
</dbReference>
<feature type="repeat" description="ANK" evidence="3">
    <location>
        <begin position="214"/>
        <end position="246"/>
    </location>
</feature>
<dbReference type="InterPro" id="IPR036770">
    <property type="entry name" value="Ankyrin_rpt-contain_sf"/>
</dbReference>
<name>C6H622_AJECH</name>